<feature type="transmembrane region" description="Helical" evidence="1">
    <location>
        <begin position="17"/>
        <end position="36"/>
    </location>
</feature>
<proteinExistence type="predicted"/>
<reference evidence="2" key="1">
    <citation type="journal article" date="2023" name="bioRxiv">
        <title>Scaffold-level genome assemblies of two parasitoid biocontrol wasps reveal the parthenogenesis mechanism and an associated novel virus.</title>
        <authorList>
            <person name="Inwood S."/>
            <person name="Skelly J."/>
            <person name="Guhlin J."/>
            <person name="Harrop T."/>
            <person name="Goldson S."/>
            <person name="Dearden P."/>
        </authorList>
    </citation>
    <scope>NUCLEOTIDE SEQUENCE</scope>
    <source>
        <strain evidence="2">Irish</strain>
        <tissue evidence="2">Whole body</tissue>
    </source>
</reference>
<dbReference type="AlphaFoldDB" id="A0AA39C9U0"/>
<reference evidence="2" key="2">
    <citation type="submission" date="2023-03" db="EMBL/GenBank/DDBJ databases">
        <authorList>
            <person name="Inwood S.N."/>
            <person name="Skelly J.G."/>
            <person name="Guhlin J."/>
            <person name="Harrop T.W.R."/>
            <person name="Goldson S.G."/>
            <person name="Dearden P.K."/>
        </authorList>
    </citation>
    <scope>NUCLEOTIDE SEQUENCE</scope>
    <source>
        <strain evidence="2">Irish</strain>
        <tissue evidence="2">Whole body</tissue>
    </source>
</reference>
<gene>
    <name evidence="2" type="ORF">PV328_007980</name>
</gene>
<keyword evidence="3" id="KW-1185">Reference proteome</keyword>
<comment type="caution">
    <text evidence="2">The sequence shown here is derived from an EMBL/GenBank/DDBJ whole genome shotgun (WGS) entry which is preliminary data.</text>
</comment>
<evidence type="ECO:0000313" key="3">
    <source>
        <dbReference type="Proteomes" id="UP001168990"/>
    </source>
</evidence>
<dbReference type="Proteomes" id="UP001168990">
    <property type="component" value="Unassembled WGS sequence"/>
</dbReference>
<evidence type="ECO:0000313" key="2">
    <source>
        <dbReference type="EMBL" id="KAK0160584.1"/>
    </source>
</evidence>
<keyword evidence="1" id="KW-0812">Transmembrane</keyword>
<keyword evidence="1" id="KW-1133">Transmembrane helix</keyword>
<protein>
    <submittedName>
        <fullName evidence="2">Uncharacterized protein</fullName>
    </submittedName>
</protein>
<keyword evidence="1" id="KW-0472">Membrane</keyword>
<dbReference type="EMBL" id="JAQQBS010001423">
    <property type="protein sequence ID" value="KAK0160584.1"/>
    <property type="molecule type" value="Genomic_DNA"/>
</dbReference>
<sequence length="78" mass="8890">MNIECIKILYKMKLCKLLTIITMTVFILFISFMAGINAQESHVGLGDDNTECIEDFDCSEEMGCWKGQCTPIVDIKYE</sequence>
<organism evidence="2 3">
    <name type="scientific">Microctonus aethiopoides</name>
    <dbReference type="NCBI Taxonomy" id="144406"/>
    <lineage>
        <taxon>Eukaryota</taxon>
        <taxon>Metazoa</taxon>
        <taxon>Ecdysozoa</taxon>
        <taxon>Arthropoda</taxon>
        <taxon>Hexapoda</taxon>
        <taxon>Insecta</taxon>
        <taxon>Pterygota</taxon>
        <taxon>Neoptera</taxon>
        <taxon>Endopterygota</taxon>
        <taxon>Hymenoptera</taxon>
        <taxon>Apocrita</taxon>
        <taxon>Ichneumonoidea</taxon>
        <taxon>Braconidae</taxon>
        <taxon>Euphorinae</taxon>
        <taxon>Microctonus</taxon>
    </lineage>
</organism>
<name>A0AA39C9U0_9HYME</name>
<evidence type="ECO:0000256" key="1">
    <source>
        <dbReference type="SAM" id="Phobius"/>
    </source>
</evidence>
<accession>A0AA39C9U0</accession>